<dbReference type="CTD" id="160762"/>
<dbReference type="OrthoDB" id="6766775at2759"/>
<evidence type="ECO:0000256" key="1">
    <source>
        <dbReference type="ARBA" id="ARBA00023054"/>
    </source>
</evidence>
<dbReference type="InterPro" id="IPR051876">
    <property type="entry name" value="ODA-DC/CCD"/>
</dbReference>
<organism evidence="5 6">
    <name type="scientific">Crocodylus porosus</name>
    <name type="common">Saltwater crocodile</name>
    <name type="synonym">Estuarine crocodile</name>
    <dbReference type="NCBI Taxonomy" id="8502"/>
    <lineage>
        <taxon>Eukaryota</taxon>
        <taxon>Metazoa</taxon>
        <taxon>Chordata</taxon>
        <taxon>Craniata</taxon>
        <taxon>Vertebrata</taxon>
        <taxon>Euteleostomi</taxon>
        <taxon>Archelosauria</taxon>
        <taxon>Archosauria</taxon>
        <taxon>Crocodylia</taxon>
        <taxon>Longirostres</taxon>
        <taxon>Crocodylidae</taxon>
        <taxon>Crocodylus</taxon>
    </lineage>
</organism>
<dbReference type="PANTHER" id="PTHR21694:SF18">
    <property type="entry name" value="COILED-COIL DOMAIN-CONTAINING PROTEIN 63"/>
    <property type="match status" value="1"/>
</dbReference>
<gene>
    <name evidence="5" type="primary">CCDC63</name>
</gene>
<evidence type="ECO:0000313" key="5">
    <source>
        <dbReference type="Ensembl" id="ENSCPRP00005018800.1"/>
    </source>
</evidence>
<evidence type="ECO:0000256" key="3">
    <source>
        <dbReference type="SAM" id="MobiDB-lite"/>
    </source>
</evidence>
<dbReference type="GO" id="GO:0036158">
    <property type="term" value="P:outer dynein arm assembly"/>
    <property type="evidence" value="ECO:0007669"/>
    <property type="project" value="TreeGrafter"/>
</dbReference>
<name>A0A7M4F348_CROPO</name>
<feature type="coiled-coil region" evidence="2">
    <location>
        <begin position="341"/>
        <end position="400"/>
    </location>
</feature>
<dbReference type="GO" id="GO:0005930">
    <property type="term" value="C:axoneme"/>
    <property type="evidence" value="ECO:0007669"/>
    <property type="project" value="TreeGrafter"/>
</dbReference>
<dbReference type="Pfam" id="PF21773">
    <property type="entry name" value="ODAD1_CC"/>
    <property type="match status" value="1"/>
</dbReference>
<dbReference type="KEGG" id="cpoo:109312652"/>
<dbReference type="Ensembl" id="ENSCPRT00005022009.1">
    <property type="protein sequence ID" value="ENSCPRP00005018800.1"/>
    <property type="gene ID" value="ENSCPRG00005013158.1"/>
</dbReference>
<feature type="coiled-coil region" evidence="2">
    <location>
        <begin position="111"/>
        <end position="196"/>
    </location>
</feature>
<accession>A0A7M4F348</accession>
<dbReference type="GeneID" id="109312652"/>
<keyword evidence="6" id="KW-1185">Reference proteome</keyword>
<dbReference type="PANTHER" id="PTHR21694">
    <property type="entry name" value="COILED-COIL DOMAIN-CONTAINING PROTEIN 63"/>
    <property type="match status" value="1"/>
</dbReference>
<dbReference type="AlphaFoldDB" id="A0A7M4F348"/>
<dbReference type="GeneTree" id="ENSGT00940000153116"/>
<feature type="region of interest" description="Disordered" evidence="3">
    <location>
        <begin position="531"/>
        <end position="553"/>
    </location>
</feature>
<protein>
    <submittedName>
        <fullName evidence="5">Coiled-coil domain containing 63</fullName>
    </submittedName>
</protein>
<keyword evidence="1 2" id="KW-0175">Coiled coil</keyword>
<evidence type="ECO:0000313" key="6">
    <source>
        <dbReference type="Proteomes" id="UP000594220"/>
    </source>
</evidence>
<sequence>MKGSQRWKGSRSRSNFLDFTEKEKEKMAEDELRKLQQHFRIMVEKRKSFGVKVLQQMYHQEKQIHSLKQEHDEMTLLLSLAKSPRNMMLDVRNCMELKYLLQTRDEYDSLIKATKALIAELDEKVMEMENKIEKQNLVVAKVKEANDSKELQKKIQRLETRLNHVTVHFDTVLTTNTKLREEIETLRVQKAVFDNNYIKLHKKFDQQKRMMENATEQSSQAYDQRVEALARISAMKDKHYKDTVQFNIEFRELERIFDHETKLKSFMVVKLVDRSDFEDQVKREEAFKASKRAKKSKGESFESYEVSYIRLLQMTENGDIGQLVEEFVEKEEKNFAYFSYATELNNEMERLQKRIEDIQSEILHLKSQQKDAKTTSHVSLKELERKLKKTSEEADLYELTCKEGGKVLDQLKSAVAFLFKQTNCDATKIKEQLGESDEITDLNLMQYFGVIEKKTNDLLLTEAFLRYKEFEGEQDSSPLLNPFLGGSSLLKSMDSDKMAPPPPPIEHVADILEDFDNPLDHDSIRDLILGNSETDQSRSSSVDKGQKRGVVSF</sequence>
<evidence type="ECO:0000259" key="4">
    <source>
        <dbReference type="Pfam" id="PF21773"/>
    </source>
</evidence>
<evidence type="ECO:0000256" key="2">
    <source>
        <dbReference type="SAM" id="Coils"/>
    </source>
</evidence>
<proteinExistence type="predicted"/>
<reference evidence="5" key="2">
    <citation type="submission" date="2025-09" db="UniProtKB">
        <authorList>
            <consortium name="Ensembl"/>
        </authorList>
    </citation>
    <scope>IDENTIFICATION</scope>
</reference>
<feature type="compositionally biased region" description="Polar residues" evidence="3">
    <location>
        <begin position="531"/>
        <end position="543"/>
    </location>
</feature>
<dbReference type="RefSeq" id="XP_019394320.1">
    <property type="nucleotide sequence ID" value="XM_019538775.1"/>
</dbReference>
<feature type="domain" description="ODAD1 central coiled coil region" evidence="4">
    <location>
        <begin position="152"/>
        <end position="435"/>
    </location>
</feature>
<dbReference type="Proteomes" id="UP000594220">
    <property type="component" value="Unplaced"/>
</dbReference>
<dbReference type="OMA" id="MMHKKTQ"/>
<dbReference type="InterPro" id="IPR049258">
    <property type="entry name" value="ODAD1_CC"/>
</dbReference>
<reference evidence="5" key="1">
    <citation type="submission" date="2025-08" db="UniProtKB">
        <authorList>
            <consortium name="Ensembl"/>
        </authorList>
    </citation>
    <scope>IDENTIFICATION</scope>
</reference>
<dbReference type="GO" id="GO:0003341">
    <property type="term" value="P:cilium movement"/>
    <property type="evidence" value="ECO:0007669"/>
    <property type="project" value="TreeGrafter"/>
</dbReference>